<dbReference type="Proteomes" id="UP000515123">
    <property type="component" value="Linkage group 20"/>
</dbReference>
<name>A0A6P5GR80_ANACO</name>
<reference evidence="3" key="2">
    <citation type="submission" date="2025-08" db="UniProtKB">
        <authorList>
            <consortium name="RefSeq"/>
        </authorList>
    </citation>
    <scope>IDENTIFICATION</scope>
    <source>
        <tissue evidence="3">Leaf</tissue>
    </source>
</reference>
<gene>
    <name evidence="3" type="primary">LOC109725584</name>
</gene>
<dbReference type="RefSeq" id="XP_020110414.1">
    <property type="nucleotide sequence ID" value="XM_020254825.1"/>
</dbReference>
<dbReference type="GeneID" id="109725584"/>
<proteinExistence type="predicted"/>
<protein>
    <submittedName>
        <fullName evidence="3">Uncharacterized protein LOC109725584</fullName>
    </submittedName>
</protein>
<evidence type="ECO:0000313" key="2">
    <source>
        <dbReference type="Proteomes" id="UP000515123"/>
    </source>
</evidence>
<reference evidence="2" key="1">
    <citation type="journal article" date="2015" name="Nat. Genet.">
        <title>The pineapple genome and the evolution of CAM photosynthesis.</title>
        <authorList>
            <person name="Ming R."/>
            <person name="VanBuren R."/>
            <person name="Wai C.M."/>
            <person name="Tang H."/>
            <person name="Schatz M.C."/>
            <person name="Bowers J.E."/>
            <person name="Lyons E."/>
            <person name="Wang M.L."/>
            <person name="Chen J."/>
            <person name="Biggers E."/>
            <person name="Zhang J."/>
            <person name="Huang L."/>
            <person name="Zhang L."/>
            <person name="Miao W."/>
            <person name="Zhang J."/>
            <person name="Ye Z."/>
            <person name="Miao C."/>
            <person name="Lin Z."/>
            <person name="Wang H."/>
            <person name="Zhou H."/>
            <person name="Yim W.C."/>
            <person name="Priest H.D."/>
            <person name="Zheng C."/>
            <person name="Woodhouse M."/>
            <person name="Edger P.P."/>
            <person name="Guyot R."/>
            <person name="Guo H.B."/>
            <person name="Guo H."/>
            <person name="Zheng G."/>
            <person name="Singh R."/>
            <person name="Sharma A."/>
            <person name="Min X."/>
            <person name="Zheng Y."/>
            <person name="Lee H."/>
            <person name="Gurtowski J."/>
            <person name="Sedlazeck F.J."/>
            <person name="Harkess A."/>
            <person name="McKain M.R."/>
            <person name="Liao Z."/>
            <person name="Fang J."/>
            <person name="Liu J."/>
            <person name="Zhang X."/>
            <person name="Zhang Q."/>
            <person name="Hu W."/>
            <person name="Qin Y."/>
            <person name="Wang K."/>
            <person name="Chen L.Y."/>
            <person name="Shirley N."/>
            <person name="Lin Y.R."/>
            <person name="Liu L.Y."/>
            <person name="Hernandez A.G."/>
            <person name="Wright C.L."/>
            <person name="Bulone V."/>
            <person name="Tuskan G.A."/>
            <person name="Heath K."/>
            <person name="Zee F."/>
            <person name="Moore P.H."/>
            <person name="Sunkar R."/>
            <person name="Leebens-Mack J.H."/>
            <person name="Mockler T."/>
            <person name="Bennetzen J.L."/>
            <person name="Freeling M."/>
            <person name="Sankoff D."/>
            <person name="Paterson A.H."/>
            <person name="Zhu X."/>
            <person name="Yang X."/>
            <person name="Smith J.A."/>
            <person name="Cushman J.C."/>
            <person name="Paull R.E."/>
            <person name="Yu Q."/>
        </authorList>
    </citation>
    <scope>NUCLEOTIDE SEQUENCE [LARGE SCALE GENOMIC DNA]</scope>
    <source>
        <strain evidence="2">cv. F153</strain>
    </source>
</reference>
<keyword evidence="2" id="KW-1185">Reference proteome</keyword>
<dbReference type="Pfam" id="PF03732">
    <property type="entry name" value="Retrotrans_gag"/>
    <property type="match status" value="1"/>
</dbReference>
<dbReference type="OrthoDB" id="8068363at2759"/>
<sequence length="275" mass="31601">MVGAMQRQEDQIAKLQQLVAQQASAQAEVERSEPPVVAPVVTEGVATATVPIAARTVPTTVATGSGTTNPDGAALEAERERALAALMMFRKFDPPTFDGEKVEPWMVESWIDSMETLFEDLYTLERDKVHLATRCLVRTTKVWWKRIKRDRSPDLPPLSWEKFRSLVYTTYFPDNEKKKLQEQFRKLEQGNRSIGEYEREFSHIIDCVPDVVWDVKDRADWFERGLRQDIYRAVHILKLTTYAEVLDRALWAEHGNAHIREKQEASEKEGGKKRA</sequence>
<dbReference type="InterPro" id="IPR005162">
    <property type="entry name" value="Retrotrans_gag_dom"/>
</dbReference>
<organism evidence="2 3">
    <name type="scientific">Ananas comosus</name>
    <name type="common">Pineapple</name>
    <name type="synonym">Ananas ananas</name>
    <dbReference type="NCBI Taxonomy" id="4615"/>
    <lineage>
        <taxon>Eukaryota</taxon>
        <taxon>Viridiplantae</taxon>
        <taxon>Streptophyta</taxon>
        <taxon>Embryophyta</taxon>
        <taxon>Tracheophyta</taxon>
        <taxon>Spermatophyta</taxon>
        <taxon>Magnoliopsida</taxon>
        <taxon>Liliopsida</taxon>
        <taxon>Poales</taxon>
        <taxon>Bromeliaceae</taxon>
        <taxon>Bromelioideae</taxon>
        <taxon>Ananas</taxon>
    </lineage>
</organism>
<feature type="domain" description="Retrotransposon gag" evidence="1">
    <location>
        <begin position="140"/>
        <end position="228"/>
    </location>
</feature>
<dbReference type="AlphaFoldDB" id="A0A6P5GR80"/>
<evidence type="ECO:0000313" key="3">
    <source>
        <dbReference type="RefSeq" id="XP_020110414.1"/>
    </source>
</evidence>
<accession>A0A6P5GR80</accession>
<evidence type="ECO:0000259" key="1">
    <source>
        <dbReference type="Pfam" id="PF03732"/>
    </source>
</evidence>